<accession>A0A0N5BY07</accession>
<keyword evidence="1" id="KW-0175">Coiled coil</keyword>
<dbReference type="STRING" id="174720.A0A0N5BY07"/>
<dbReference type="Proteomes" id="UP000046392">
    <property type="component" value="Unplaced"/>
</dbReference>
<protein>
    <submittedName>
        <fullName evidence="5">DUF148 domain-containing protein</fullName>
    </submittedName>
</protein>
<feature type="region of interest" description="Disordered" evidence="2">
    <location>
        <begin position="231"/>
        <end position="255"/>
    </location>
</feature>
<reference evidence="5" key="1">
    <citation type="submission" date="2017-02" db="UniProtKB">
        <authorList>
            <consortium name="WormBaseParasite"/>
        </authorList>
    </citation>
    <scope>IDENTIFICATION</scope>
</reference>
<sequence>MYSTTFFIFACTALVYTQSNYNSNANGLASNYGSSAANGVYKAQPREGPVGNYGQGYNKFYGSYYPSYGYYPYSWNYYNPYYWWYGNNNHHRPHHRVRRINFRQIMTEIIRCARVFDAAELAGRFSREYLRCRELLSELKFVNATEIIITQCKLNYTNQEYDATQQLNAATRLRDRKMRELERYESMNNDRYLNIINRLEQEIASLNTKIEALNVKISEAVSGYQTCEQLTSTGSTTTTTEAPTTTTESTITTTR</sequence>
<feature type="chain" id="PRO_5005895028" evidence="3">
    <location>
        <begin position="18"/>
        <end position="255"/>
    </location>
</feature>
<feature type="signal peptide" evidence="3">
    <location>
        <begin position="1"/>
        <end position="17"/>
    </location>
</feature>
<name>A0A0N5BY07_STREA</name>
<evidence type="ECO:0000313" key="5">
    <source>
        <dbReference type="WBParaSite" id="SPAL_0001066900.1"/>
    </source>
</evidence>
<organism evidence="4 5">
    <name type="scientific">Strongyloides papillosus</name>
    <name type="common">Intestinal threadworm</name>
    <dbReference type="NCBI Taxonomy" id="174720"/>
    <lineage>
        <taxon>Eukaryota</taxon>
        <taxon>Metazoa</taxon>
        <taxon>Ecdysozoa</taxon>
        <taxon>Nematoda</taxon>
        <taxon>Chromadorea</taxon>
        <taxon>Rhabditida</taxon>
        <taxon>Tylenchina</taxon>
        <taxon>Panagrolaimomorpha</taxon>
        <taxon>Strongyloidoidea</taxon>
        <taxon>Strongyloididae</taxon>
        <taxon>Strongyloides</taxon>
    </lineage>
</organism>
<evidence type="ECO:0000256" key="3">
    <source>
        <dbReference type="SAM" id="SignalP"/>
    </source>
</evidence>
<keyword evidence="4" id="KW-1185">Reference proteome</keyword>
<proteinExistence type="predicted"/>
<evidence type="ECO:0000256" key="1">
    <source>
        <dbReference type="SAM" id="Coils"/>
    </source>
</evidence>
<dbReference type="WBParaSite" id="SPAL_0001066900.1">
    <property type="protein sequence ID" value="SPAL_0001066900.1"/>
    <property type="gene ID" value="SPAL_0001066900"/>
</dbReference>
<dbReference type="AlphaFoldDB" id="A0A0N5BY07"/>
<evidence type="ECO:0000313" key="4">
    <source>
        <dbReference type="Proteomes" id="UP000046392"/>
    </source>
</evidence>
<keyword evidence="3" id="KW-0732">Signal</keyword>
<evidence type="ECO:0000256" key="2">
    <source>
        <dbReference type="SAM" id="MobiDB-lite"/>
    </source>
</evidence>
<feature type="coiled-coil region" evidence="1">
    <location>
        <begin position="167"/>
        <end position="216"/>
    </location>
</feature>